<feature type="region of interest" description="Disordered" evidence="1">
    <location>
        <begin position="281"/>
        <end position="303"/>
    </location>
</feature>
<dbReference type="AlphaFoldDB" id="A0A2A6ZZ45"/>
<evidence type="ECO:0000313" key="2">
    <source>
        <dbReference type="EMBL" id="PDX72117.1"/>
    </source>
</evidence>
<accession>A0A2A6ZZ45</accession>
<gene>
    <name evidence="2" type="ORF">CGS55_09910</name>
</gene>
<sequence>MEMTQNLYPPMALLKKTAQQYPKAWELMANFHAENGMNGLPTWPDWCYAPMSAAVAIASGGRNFLLLPVNQQQDIINSAQKLFALATWRLSKEVYQLDPDFAQLLFEQTNDLDIPSEIFLQLPYPCFYIEVPDLFFGAKPIHGFFVNLEYDVNNGDRELRLYFLYQDGTGFGYPIHIDEHTISDNMAHVAKEALYNSRNDKFTQAQAYRAIQETDALQELLLKALQVVLYILASNAEIVPNSEQSFITKRGATIKDKYSEIRKWDVGIRIGAAIRQKSASVEKGESIKTASGHSSPRPHMRRGHWHHYWTGPRNVSENRRLILKWLSPMAVAATPEDAPIVIHEIKNNS</sequence>
<name>A0A2A6ZZ45_9FIRM</name>
<protein>
    <submittedName>
        <fullName evidence="2">Uncharacterized protein</fullName>
    </submittedName>
</protein>
<dbReference type="Proteomes" id="UP000219901">
    <property type="component" value="Unassembled WGS sequence"/>
</dbReference>
<organism evidence="2 3">
    <name type="scientific">Faecalibacterium prausnitzii</name>
    <dbReference type="NCBI Taxonomy" id="853"/>
    <lineage>
        <taxon>Bacteria</taxon>
        <taxon>Bacillati</taxon>
        <taxon>Bacillota</taxon>
        <taxon>Clostridia</taxon>
        <taxon>Eubacteriales</taxon>
        <taxon>Oscillospiraceae</taxon>
        <taxon>Faecalibacterium</taxon>
    </lineage>
</organism>
<dbReference type="InterPro" id="IPR058915">
    <property type="entry name" value="AcrVA2-like"/>
</dbReference>
<comment type="caution">
    <text evidence="2">The sequence shown here is derived from an EMBL/GenBank/DDBJ whole genome shotgun (WGS) entry which is preliminary data.</text>
</comment>
<dbReference type="EMBL" id="NMTV01000057">
    <property type="protein sequence ID" value="PDX72117.1"/>
    <property type="molecule type" value="Genomic_DNA"/>
</dbReference>
<reference evidence="2 3" key="1">
    <citation type="journal article" date="2017" name="Front. Microbiol.">
        <title>New Insights into the Diversity of the Genus Faecalibacterium.</title>
        <authorList>
            <person name="Benevides L."/>
            <person name="Burman S."/>
            <person name="Martin R."/>
            <person name="Robert V."/>
            <person name="Thomas M."/>
            <person name="Miquel S."/>
            <person name="Chain F."/>
            <person name="Sokol H."/>
            <person name="Bermudez-Humaran L.G."/>
            <person name="Morrison M."/>
            <person name="Langella P."/>
            <person name="Azevedo V.A."/>
            <person name="Chatel J.M."/>
            <person name="Soares S."/>
        </authorList>
    </citation>
    <scope>NUCLEOTIDE SEQUENCE [LARGE SCALE GENOMIC DNA]</scope>
    <source>
        <strain evidence="2 3">CNCM I 4546</strain>
    </source>
</reference>
<evidence type="ECO:0000313" key="3">
    <source>
        <dbReference type="Proteomes" id="UP000219901"/>
    </source>
</evidence>
<proteinExistence type="predicted"/>
<evidence type="ECO:0000256" key="1">
    <source>
        <dbReference type="SAM" id="MobiDB-lite"/>
    </source>
</evidence>
<dbReference type="RefSeq" id="WP_097783409.1">
    <property type="nucleotide sequence ID" value="NZ_NMTV01000057.1"/>
</dbReference>
<dbReference type="CDD" id="cd22987">
    <property type="entry name" value="AcrVA2-like"/>
    <property type="match status" value="1"/>
</dbReference>
<dbReference type="Pfam" id="PF26125">
    <property type="entry name" value="AcrVA2-like"/>
    <property type="match status" value="1"/>
</dbReference>